<keyword evidence="15 18" id="KW-0472">Membrane</keyword>
<evidence type="ECO:0000256" key="9">
    <source>
        <dbReference type="ARBA" id="ARBA00022837"/>
    </source>
</evidence>
<feature type="domain" description="Sodium/calcium exchanger membrane region" evidence="19">
    <location>
        <begin position="1046"/>
        <end position="1197"/>
    </location>
</feature>
<dbReference type="GO" id="GO:0005262">
    <property type="term" value="F:calcium channel activity"/>
    <property type="evidence" value="ECO:0007669"/>
    <property type="project" value="TreeGrafter"/>
</dbReference>
<keyword evidence="4" id="KW-0050">Antiport</keyword>
<reference evidence="20" key="2">
    <citation type="submission" date="2021-08" db="EMBL/GenBank/DDBJ databases">
        <authorList>
            <person name="Eriksson T."/>
        </authorList>
    </citation>
    <scope>NUCLEOTIDE SEQUENCE</scope>
    <source>
        <strain evidence="20">Stoneville</strain>
        <tissue evidence="20">Whole head</tissue>
    </source>
</reference>
<keyword evidence="16" id="KW-0739">Sodium transport</keyword>
<feature type="transmembrane region" description="Helical" evidence="18">
    <location>
        <begin position="1184"/>
        <end position="1204"/>
    </location>
</feature>
<dbReference type="InterPro" id="IPR004837">
    <property type="entry name" value="NaCa_Exmemb"/>
</dbReference>
<comment type="subcellular location">
    <subcellularLocation>
        <location evidence="1">Membrane</location>
        <topology evidence="1">Multi-pass membrane protein</topology>
    </subcellularLocation>
</comment>
<dbReference type="Proteomes" id="UP000719412">
    <property type="component" value="Unassembled WGS sequence"/>
</dbReference>
<feature type="transmembrane region" description="Helical" evidence="18">
    <location>
        <begin position="12"/>
        <end position="30"/>
    </location>
</feature>
<reference evidence="20" key="1">
    <citation type="journal article" date="2020" name="J Insects Food Feed">
        <title>The yellow mealworm (Tenebrio molitor) genome: a resource for the emerging insects as food and feed industry.</title>
        <authorList>
            <person name="Eriksson T."/>
            <person name="Andere A."/>
            <person name="Kelstrup H."/>
            <person name="Emery V."/>
            <person name="Picard C."/>
        </authorList>
    </citation>
    <scope>NUCLEOTIDE SEQUENCE</scope>
    <source>
        <strain evidence="20">Stoneville</strain>
        <tissue evidence="20">Whole head</tissue>
    </source>
</reference>
<feature type="transmembrane region" description="Helical" evidence="18">
    <location>
        <begin position="433"/>
        <end position="452"/>
    </location>
</feature>
<dbReference type="GO" id="GO:0005886">
    <property type="term" value="C:plasma membrane"/>
    <property type="evidence" value="ECO:0007669"/>
    <property type="project" value="TreeGrafter"/>
</dbReference>
<keyword evidence="14" id="KW-0406">Ion transport</keyword>
<keyword evidence="3" id="KW-0813">Transport</keyword>
<keyword evidence="8" id="KW-0732">Signal</keyword>
<feature type="transmembrane region" description="Helical" evidence="18">
    <location>
        <begin position="843"/>
        <end position="866"/>
    </location>
</feature>
<evidence type="ECO:0000256" key="5">
    <source>
        <dbReference type="ARBA" id="ARBA00022538"/>
    </source>
</evidence>
<evidence type="ECO:0000256" key="1">
    <source>
        <dbReference type="ARBA" id="ARBA00004141"/>
    </source>
</evidence>
<dbReference type="PANTHER" id="PTHR10846">
    <property type="entry name" value="SODIUM/POTASSIUM/CALCIUM EXCHANGER"/>
    <property type="match status" value="1"/>
</dbReference>
<dbReference type="InterPro" id="IPR004481">
    <property type="entry name" value="K/Na/Ca-exchanger"/>
</dbReference>
<feature type="domain" description="Sodium/calcium exchanger membrane region" evidence="19">
    <location>
        <begin position="780"/>
        <end position="921"/>
    </location>
</feature>
<keyword evidence="7 18" id="KW-0812">Transmembrane</keyword>
<feature type="transmembrane region" description="Helical" evidence="18">
    <location>
        <begin position="113"/>
        <end position="131"/>
    </location>
</feature>
<evidence type="ECO:0000256" key="17">
    <source>
        <dbReference type="SAM" id="MobiDB-lite"/>
    </source>
</evidence>
<evidence type="ECO:0000256" key="2">
    <source>
        <dbReference type="ARBA" id="ARBA00005364"/>
    </source>
</evidence>
<feature type="transmembrane region" description="Helical" evidence="18">
    <location>
        <begin position="546"/>
        <end position="564"/>
    </location>
</feature>
<keyword evidence="6" id="KW-0109">Calcium transport</keyword>
<feature type="transmembrane region" description="Helical" evidence="18">
    <location>
        <begin position="502"/>
        <end position="526"/>
    </location>
</feature>
<dbReference type="InterPro" id="IPR044880">
    <property type="entry name" value="NCX_ion-bd_dom_sf"/>
</dbReference>
<dbReference type="Pfam" id="PF01699">
    <property type="entry name" value="Na_Ca_ex"/>
    <property type="match status" value="4"/>
</dbReference>
<evidence type="ECO:0000256" key="10">
    <source>
        <dbReference type="ARBA" id="ARBA00022847"/>
    </source>
</evidence>
<dbReference type="FunFam" id="1.20.1420.30:FF:000009">
    <property type="entry name" value="sodium/potassium/calcium exchanger 5 isoform X2"/>
    <property type="match status" value="2"/>
</dbReference>
<name>A0A8J6L771_TENMO</name>
<evidence type="ECO:0000256" key="11">
    <source>
        <dbReference type="ARBA" id="ARBA00022958"/>
    </source>
</evidence>
<dbReference type="EMBL" id="JABDTM020027619">
    <property type="protein sequence ID" value="KAH0810245.1"/>
    <property type="molecule type" value="Genomic_DNA"/>
</dbReference>
<evidence type="ECO:0000256" key="18">
    <source>
        <dbReference type="SAM" id="Phobius"/>
    </source>
</evidence>
<gene>
    <name evidence="20" type="ORF">GEV33_012546</name>
</gene>
<feature type="transmembrane region" description="Helical" evidence="18">
    <location>
        <begin position="878"/>
        <end position="895"/>
    </location>
</feature>
<keyword evidence="11" id="KW-0630">Potassium</keyword>
<dbReference type="PANTHER" id="PTHR10846:SF73">
    <property type="entry name" value="SODIUM_CALCIUM EXCHANGER MEMBRANE REGION DOMAIN-CONTAINING PROTEIN"/>
    <property type="match status" value="1"/>
</dbReference>
<evidence type="ECO:0000256" key="15">
    <source>
        <dbReference type="ARBA" id="ARBA00023136"/>
    </source>
</evidence>
<feature type="transmembrane region" description="Helical" evidence="18">
    <location>
        <begin position="472"/>
        <end position="490"/>
    </location>
</feature>
<dbReference type="GO" id="GO:0008273">
    <property type="term" value="F:calcium, potassium:sodium antiporter activity"/>
    <property type="evidence" value="ECO:0007669"/>
    <property type="project" value="TreeGrafter"/>
</dbReference>
<evidence type="ECO:0000256" key="12">
    <source>
        <dbReference type="ARBA" id="ARBA00022989"/>
    </source>
</evidence>
<evidence type="ECO:0000256" key="8">
    <source>
        <dbReference type="ARBA" id="ARBA00022729"/>
    </source>
</evidence>
<feature type="domain" description="Sodium/calcium exchanger membrane region" evidence="19">
    <location>
        <begin position="366"/>
        <end position="515"/>
    </location>
</feature>
<evidence type="ECO:0000259" key="19">
    <source>
        <dbReference type="Pfam" id="PF01699"/>
    </source>
</evidence>
<comment type="similarity">
    <text evidence="2">Belongs to the Ca(2+):cation antiporter (CaCA) (TC 2.A.19) family. SLC24A subfamily.</text>
</comment>
<keyword evidence="10" id="KW-0769">Symport</keyword>
<keyword evidence="5" id="KW-0633">Potassium transport</keyword>
<keyword evidence="13" id="KW-0915">Sodium</keyword>
<feature type="transmembrane region" description="Helical" evidence="18">
    <location>
        <begin position="240"/>
        <end position="261"/>
    </location>
</feature>
<feature type="domain" description="Sodium/calcium exchanger membrane region" evidence="19">
    <location>
        <begin position="119"/>
        <end position="260"/>
    </location>
</feature>
<feature type="transmembrane region" description="Helical" evidence="18">
    <location>
        <begin position="399"/>
        <end position="421"/>
    </location>
</feature>
<dbReference type="NCBIfam" id="TIGR00367">
    <property type="entry name" value="calcium/sodium antiporter"/>
    <property type="match status" value="2"/>
</dbReference>
<feature type="transmembrane region" description="Helical" evidence="18">
    <location>
        <begin position="1152"/>
        <end position="1172"/>
    </location>
</feature>
<feature type="region of interest" description="Disordered" evidence="17">
    <location>
        <begin position="1264"/>
        <end position="1326"/>
    </location>
</feature>
<feature type="transmembrane region" description="Helical" evidence="18">
    <location>
        <begin position="1113"/>
        <end position="1132"/>
    </location>
</feature>
<evidence type="ECO:0000256" key="6">
    <source>
        <dbReference type="ARBA" id="ARBA00022568"/>
    </source>
</evidence>
<feature type="transmembrane region" description="Helical" evidence="18">
    <location>
        <begin position="1049"/>
        <end position="1074"/>
    </location>
</feature>
<evidence type="ECO:0000256" key="16">
    <source>
        <dbReference type="ARBA" id="ARBA00023201"/>
    </source>
</evidence>
<organism evidence="20 21">
    <name type="scientific">Tenebrio molitor</name>
    <name type="common">Yellow mealworm beetle</name>
    <dbReference type="NCBI Taxonomy" id="7067"/>
    <lineage>
        <taxon>Eukaryota</taxon>
        <taxon>Metazoa</taxon>
        <taxon>Ecdysozoa</taxon>
        <taxon>Arthropoda</taxon>
        <taxon>Hexapoda</taxon>
        <taxon>Insecta</taxon>
        <taxon>Pterygota</taxon>
        <taxon>Neoptera</taxon>
        <taxon>Endopterygota</taxon>
        <taxon>Coleoptera</taxon>
        <taxon>Polyphaga</taxon>
        <taxon>Cucujiformia</taxon>
        <taxon>Tenebrionidae</taxon>
        <taxon>Tenebrio</taxon>
    </lineage>
</organism>
<evidence type="ECO:0000313" key="20">
    <source>
        <dbReference type="EMBL" id="KAH0810245.1"/>
    </source>
</evidence>
<protein>
    <recommendedName>
        <fullName evidence="19">Sodium/calcium exchanger membrane region domain-containing protein</fullName>
    </recommendedName>
</protein>
<sequence length="1326" mass="147922">MLLRTRKVALGLKVFCIVSVTATYAILAVVSRGAARTSQDGFDSEDLKIVFGDKHVFKHDPVHEFITSRKKSVADHRNGRRLLGLVKGYNCTPAAINEFPSDGFSRMQRQSGWIVLHVMLACYLFTLLAIVCDDYFVPAIKKFCDSLHMREDVAGATFMAMASSSPELFINCVGTFVTEGDIGVGAVVGSAVFNVLAVPACCGLFANMVVYLEWWPISRDSMMYGVSVILLISFLQDGKIYLYEAFALILVYVIYILIMFFNNPLMRLANGLVGKCRRKKGHYVEIIAETTPLLTRGDPKADEVSEILETEFTLKDCEDLEESTKIWEWPSDQSPKGQIWWVLTWPISFLLYLTTPDCRKYPRLFVVTFVMCIFWIGVSSYMISWLITAIGDTLDIPDSVMGLTFLAAGMSVPEAVSSVIVTNQGYGSMGLSSSIASNTFDILLCLGLPWFIKTGYYPKIPEKRYIKINSLGLNYSAISLLSTLVLFYLSVALNKFRLDWKVGLTCLFMYVAFLISASLIELNVFFPVNLPTYPEIEDRDESLISSFPASSLAPLLIAPSKLFLTVDPNKKKTCTPTLEKNVNSSLDKLSASYSENMSQMQLAKKFTFGTSSQSFELRNFTFLKNTRAVERPKMCIVAVQRSVRRRPRRPRLLPQHLTSAVPLLEPDEAPPELQTFAFVRYRLLRPGNKSGGGELVTIGTCRPLRHAFLSKPIRPCEDKTGAKNPGGPQEHNLNQRHKRYIILARPRDNGTQECASSSEDFPPFFTERQIERGAIILVFFVGIYCFTLLAIICDNYFLPCVEKICEALNLSHDVAAATFMSVATSAPELFVNIIGTFVTESDIGIGTVVGSSLFNTLGVASLGGLAASKPVQLHWWPVTRDVIIYICSILLLVGITWDGVIFWYESLILFIVYFVYFTVMFQNGRISRLALKLLKRDNKVKDCEKGTSANGTAAATPRRTSVAVISSYGSYAEEPITKYTETKSFNEEVNQGEDFERFLLLAENESLFRFPKGSFWKKAFYFYTFPIKLILFCTVPDPQRYPKLFPITFILCIFWIGSNSYVVSWMIAIIGNMFKIPDAVLGLTFLAAGGCLPEAISITIMSRRGEGSMGVSNSLGANTMNILLSLGMPWFLKTIVMGTNNAAYVVITSGSIEYTISALVPVALTLYLTLYFNKFRLCRRVGVILISVYSICIVLAILAEMVFFESQSCAAALSFEKAFCFPSLVNRTPSEPIPSWPFPFHGHLPPKFSFHLPIRAGVLRCRANSKAPPKSENDAPTRRAFGNVRQHQHSFGLSAARTPSPEAPLKPERADSKVPLKGPTLQMKRV</sequence>
<accession>A0A8J6L771</accession>
<evidence type="ECO:0000256" key="13">
    <source>
        <dbReference type="ARBA" id="ARBA00023053"/>
    </source>
</evidence>
<feature type="transmembrane region" description="Helical" evidence="18">
    <location>
        <begin position="364"/>
        <end position="387"/>
    </location>
</feature>
<proteinExistence type="inferred from homology"/>
<keyword evidence="12 18" id="KW-1133">Transmembrane helix</keyword>
<evidence type="ECO:0000313" key="21">
    <source>
        <dbReference type="Proteomes" id="UP000719412"/>
    </source>
</evidence>
<evidence type="ECO:0000256" key="7">
    <source>
        <dbReference type="ARBA" id="ARBA00022692"/>
    </source>
</evidence>
<dbReference type="Gene3D" id="1.20.1420.30">
    <property type="entry name" value="NCX, central ion-binding region"/>
    <property type="match status" value="4"/>
</dbReference>
<feature type="transmembrane region" description="Helical" evidence="18">
    <location>
        <begin position="191"/>
        <end position="214"/>
    </location>
</feature>
<dbReference type="GO" id="GO:0006874">
    <property type="term" value="P:intracellular calcium ion homeostasis"/>
    <property type="evidence" value="ECO:0007669"/>
    <property type="project" value="TreeGrafter"/>
</dbReference>
<feature type="transmembrane region" description="Helical" evidence="18">
    <location>
        <begin position="901"/>
        <end position="921"/>
    </location>
</feature>
<keyword evidence="9" id="KW-0106">Calcium</keyword>
<comment type="caution">
    <text evidence="20">The sequence shown here is derived from an EMBL/GenBank/DDBJ whole genome shotgun (WGS) entry which is preliminary data.</text>
</comment>
<dbReference type="GO" id="GO:0015293">
    <property type="term" value="F:symporter activity"/>
    <property type="evidence" value="ECO:0007669"/>
    <property type="project" value="UniProtKB-KW"/>
</dbReference>
<feature type="transmembrane region" description="Helical" evidence="18">
    <location>
        <begin position="1080"/>
        <end position="1101"/>
    </location>
</feature>
<evidence type="ECO:0000256" key="14">
    <source>
        <dbReference type="ARBA" id="ARBA00023065"/>
    </source>
</evidence>
<feature type="compositionally biased region" description="Basic and acidic residues" evidence="17">
    <location>
        <begin position="1305"/>
        <end position="1314"/>
    </location>
</feature>
<keyword evidence="21" id="KW-1185">Reference proteome</keyword>
<feature type="transmembrane region" description="Helical" evidence="18">
    <location>
        <begin position="774"/>
        <end position="792"/>
    </location>
</feature>
<evidence type="ECO:0000256" key="4">
    <source>
        <dbReference type="ARBA" id="ARBA00022449"/>
    </source>
</evidence>
<evidence type="ECO:0000256" key="3">
    <source>
        <dbReference type="ARBA" id="ARBA00022448"/>
    </source>
</evidence>